<feature type="domain" description="ENTH" evidence="2">
    <location>
        <begin position="24"/>
        <end position="157"/>
    </location>
</feature>
<proteinExistence type="predicted"/>
<dbReference type="SMART" id="SM00273">
    <property type="entry name" value="ENTH"/>
    <property type="match status" value="1"/>
</dbReference>
<dbReference type="GO" id="GO:0006897">
    <property type="term" value="P:endocytosis"/>
    <property type="evidence" value="ECO:0007669"/>
    <property type="project" value="TreeGrafter"/>
</dbReference>
<feature type="compositionally biased region" description="Low complexity" evidence="1">
    <location>
        <begin position="382"/>
        <end position="406"/>
    </location>
</feature>
<dbReference type="Gene3D" id="1.25.40.90">
    <property type="match status" value="1"/>
</dbReference>
<dbReference type="GO" id="GO:0005543">
    <property type="term" value="F:phospholipid binding"/>
    <property type="evidence" value="ECO:0007669"/>
    <property type="project" value="TreeGrafter"/>
</dbReference>
<name>A0AAN7WLZ0_9SACH</name>
<dbReference type="CDD" id="cd16992">
    <property type="entry name" value="ENTH_Ent3"/>
    <property type="match status" value="1"/>
</dbReference>
<feature type="compositionally biased region" description="Basic and acidic residues" evidence="1">
    <location>
        <begin position="217"/>
        <end position="231"/>
    </location>
</feature>
<reference evidence="4" key="1">
    <citation type="submission" date="2023-07" db="EMBL/GenBank/DDBJ databases">
        <title>A draft genome of Kazachstania heterogenica Y-27499.</title>
        <authorList>
            <person name="Donic C."/>
            <person name="Kralova J.S."/>
            <person name="Fidel L."/>
            <person name="Ben-Dor S."/>
            <person name="Jung S."/>
        </authorList>
    </citation>
    <scope>NUCLEOTIDE SEQUENCE [LARGE SCALE GENOMIC DNA]</scope>
    <source>
        <strain evidence="4">Y27499</strain>
    </source>
</reference>
<feature type="compositionally biased region" description="Low complexity" evidence="1">
    <location>
        <begin position="239"/>
        <end position="254"/>
    </location>
</feature>
<dbReference type="InterPro" id="IPR013809">
    <property type="entry name" value="ENTH"/>
</dbReference>
<evidence type="ECO:0000313" key="4">
    <source>
        <dbReference type="Proteomes" id="UP001306508"/>
    </source>
</evidence>
<dbReference type="AlphaFoldDB" id="A0AAN7WLZ0"/>
<feature type="compositionally biased region" description="Acidic residues" evidence="1">
    <location>
        <begin position="265"/>
        <end position="278"/>
    </location>
</feature>
<dbReference type="Proteomes" id="UP001306508">
    <property type="component" value="Unassembled WGS sequence"/>
</dbReference>
<keyword evidence="4" id="KW-1185">Reference proteome</keyword>
<feature type="region of interest" description="Disordered" evidence="1">
    <location>
        <begin position="166"/>
        <end position="278"/>
    </location>
</feature>
<dbReference type="GO" id="GO:0005768">
    <property type="term" value="C:endosome"/>
    <property type="evidence" value="ECO:0007669"/>
    <property type="project" value="TreeGrafter"/>
</dbReference>
<evidence type="ECO:0000259" key="2">
    <source>
        <dbReference type="PROSITE" id="PS50942"/>
    </source>
</evidence>
<evidence type="ECO:0000313" key="3">
    <source>
        <dbReference type="EMBL" id="KAK5778317.1"/>
    </source>
</evidence>
<dbReference type="SUPFAM" id="SSF48464">
    <property type="entry name" value="ENTH/VHS domain"/>
    <property type="match status" value="1"/>
</dbReference>
<dbReference type="FunFam" id="1.25.40.90:FF:000006">
    <property type="entry name" value="Clathrin interactor 1"/>
    <property type="match status" value="1"/>
</dbReference>
<sequence>MSLEDTLANLSIYDAKKYFRKAQNAVFNLTEMEGKVREATNNEPWGASSTLMEQIAQGTFNFREREEIIGMIFKRFTEKTGSEWRQIYKALQLLEYLVKHGSEKFIDDVRSSLRIVKMLEDFHYIDSQGRDQGINVRNRAKAMVLLLQDDNQLRVERKKARETANKYKGVVGGGGANAMNPRAGFSKSTSRGISVSADFDSDDDDGDQPPKCLPKLDNVDKYEKFTFKDEEPLQSQPANNNQSNSVNDNNGVSNKMDIGGNNSNEESDDDDDDDDDFTEFQTAEPVINTTANNNNNNNNNNTLESLNFNAPMTTNATNYNSMVNSLNSGVVPAIQQISQQQNKANDPFSSLFNAAKETKNDIITPNSTSNANDISKLVNTTSTTTTSTTTTNDNLLTNNGNNNDSYNDNDNDDLFGDLETAQPSVQKTTISSNNNQQNTVSEEIDLLSF</sequence>
<accession>A0AAN7WLZ0</accession>
<dbReference type="PANTHER" id="PTHR12276">
    <property type="entry name" value="EPSIN/ENT-RELATED"/>
    <property type="match status" value="1"/>
</dbReference>
<comment type="caution">
    <text evidence="3">The sequence shown here is derived from an EMBL/GenBank/DDBJ whole genome shotgun (WGS) entry which is preliminary data.</text>
</comment>
<evidence type="ECO:0000256" key="1">
    <source>
        <dbReference type="SAM" id="MobiDB-lite"/>
    </source>
</evidence>
<dbReference type="GO" id="GO:0006895">
    <property type="term" value="P:Golgi to endosome transport"/>
    <property type="evidence" value="ECO:0007669"/>
    <property type="project" value="TreeGrafter"/>
</dbReference>
<dbReference type="GO" id="GO:0030125">
    <property type="term" value="C:clathrin vesicle coat"/>
    <property type="evidence" value="ECO:0007669"/>
    <property type="project" value="TreeGrafter"/>
</dbReference>
<gene>
    <name evidence="3" type="ORF">RI543_003976</name>
</gene>
<dbReference type="GO" id="GO:0030276">
    <property type="term" value="F:clathrin binding"/>
    <property type="evidence" value="ECO:0007669"/>
    <property type="project" value="TreeGrafter"/>
</dbReference>
<feature type="region of interest" description="Disordered" evidence="1">
    <location>
        <begin position="382"/>
        <end position="417"/>
    </location>
</feature>
<dbReference type="InterPro" id="IPR008942">
    <property type="entry name" value="ENTH_VHS"/>
</dbReference>
<dbReference type="PROSITE" id="PS50942">
    <property type="entry name" value="ENTH"/>
    <property type="match status" value="1"/>
</dbReference>
<dbReference type="GO" id="GO:0005829">
    <property type="term" value="C:cytosol"/>
    <property type="evidence" value="ECO:0007669"/>
    <property type="project" value="GOC"/>
</dbReference>
<protein>
    <recommendedName>
        <fullName evidence="2">ENTH domain-containing protein</fullName>
    </recommendedName>
</protein>
<feature type="compositionally biased region" description="Acidic residues" evidence="1">
    <location>
        <begin position="407"/>
        <end position="416"/>
    </location>
</feature>
<dbReference type="Pfam" id="PF01417">
    <property type="entry name" value="ENTH"/>
    <property type="match status" value="1"/>
</dbReference>
<dbReference type="PANTHER" id="PTHR12276:SF45">
    <property type="entry name" value="CLATHRIN INTERACTOR 1"/>
    <property type="match status" value="1"/>
</dbReference>
<dbReference type="EMBL" id="JAWIZZ010000053">
    <property type="protein sequence ID" value="KAK5778317.1"/>
    <property type="molecule type" value="Genomic_DNA"/>
</dbReference>
<dbReference type="GO" id="GO:0005886">
    <property type="term" value="C:plasma membrane"/>
    <property type="evidence" value="ECO:0007669"/>
    <property type="project" value="TreeGrafter"/>
</dbReference>
<organism evidence="3 4">
    <name type="scientific">Arxiozyma heterogenica</name>
    <dbReference type="NCBI Taxonomy" id="278026"/>
    <lineage>
        <taxon>Eukaryota</taxon>
        <taxon>Fungi</taxon>
        <taxon>Dikarya</taxon>
        <taxon>Ascomycota</taxon>
        <taxon>Saccharomycotina</taxon>
        <taxon>Saccharomycetes</taxon>
        <taxon>Saccharomycetales</taxon>
        <taxon>Saccharomycetaceae</taxon>
        <taxon>Arxiozyma</taxon>
    </lineage>
</organism>